<keyword evidence="4" id="KW-1185">Reference proteome</keyword>
<dbReference type="InterPro" id="IPR007278">
    <property type="entry name" value="DUF397"/>
</dbReference>
<gene>
    <name evidence="3" type="ORF">HCN52_08835</name>
</gene>
<dbReference type="Proteomes" id="UP000727056">
    <property type="component" value="Unassembled WGS sequence"/>
</dbReference>
<sequence>MGRAERFEGAEYRTSSHSQPHGSCCAEVALSEAVGVRDSRVTGGTTVAFERTGWARLIDGLTGLPTGRHE</sequence>
<dbReference type="Pfam" id="PF04149">
    <property type="entry name" value="DUF397"/>
    <property type="match status" value="1"/>
</dbReference>
<accession>A0ABX1CAY9</accession>
<reference evidence="3 4" key="1">
    <citation type="submission" date="2020-03" db="EMBL/GenBank/DDBJ databases">
        <title>Draft genome of Streptomyces sp. ventii, isolated from the Axial Seamount in the Pacific Ocean, and resequencing of the two type strains Streptomyces lonarensis strain NCL 716 and Streptomyces bohaiensis strain 11A07.</title>
        <authorList>
            <person name="Loughran R.M."/>
            <person name="Pfannmuller K.M."/>
            <person name="Wasson B.J."/>
            <person name="Deadmond M.C."/>
            <person name="Paddock B.E."/>
            <person name="Koyack M.J."/>
            <person name="Gallegos D.A."/>
            <person name="Mitchell E.A."/>
            <person name="Ushijima B."/>
            <person name="Saw J.H."/>
            <person name="Mcphail K.L."/>
            <person name="Videau P."/>
        </authorList>
    </citation>
    <scope>NUCLEOTIDE SEQUENCE [LARGE SCALE GENOMIC DNA]</scope>
    <source>
        <strain evidence="3 4">11A07</strain>
    </source>
</reference>
<proteinExistence type="predicted"/>
<dbReference type="RefSeq" id="WP_168087829.1">
    <property type="nucleotide sequence ID" value="NZ_BHZH01000078.1"/>
</dbReference>
<evidence type="ECO:0000256" key="1">
    <source>
        <dbReference type="SAM" id="MobiDB-lite"/>
    </source>
</evidence>
<dbReference type="EMBL" id="JAAVJC010000050">
    <property type="protein sequence ID" value="NJQ15050.1"/>
    <property type="molecule type" value="Genomic_DNA"/>
</dbReference>
<evidence type="ECO:0000313" key="4">
    <source>
        <dbReference type="Proteomes" id="UP000727056"/>
    </source>
</evidence>
<evidence type="ECO:0000259" key="2">
    <source>
        <dbReference type="Pfam" id="PF04149"/>
    </source>
</evidence>
<protein>
    <submittedName>
        <fullName evidence="3">DUF397 domain-containing protein</fullName>
    </submittedName>
</protein>
<feature type="region of interest" description="Disordered" evidence="1">
    <location>
        <begin position="1"/>
        <end position="22"/>
    </location>
</feature>
<evidence type="ECO:0000313" key="3">
    <source>
        <dbReference type="EMBL" id="NJQ15050.1"/>
    </source>
</evidence>
<feature type="domain" description="DUF397" evidence="2">
    <location>
        <begin position="10"/>
        <end position="61"/>
    </location>
</feature>
<feature type="compositionally biased region" description="Basic and acidic residues" evidence="1">
    <location>
        <begin position="1"/>
        <end position="11"/>
    </location>
</feature>
<organism evidence="3 4">
    <name type="scientific">Streptomyces bohaiensis</name>
    <dbReference type="NCBI Taxonomy" id="1431344"/>
    <lineage>
        <taxon>Bacteria</taxon>
        <taxon>Bacillati</taxon>
        <taxon>Actinomycetota</taxon>
        <taxon>Actinomycetes</taxon>
        <taxon>Kitasatosporales</taxon>
        <taxon>Streptomycetaceae</taxon>
        <taxon>Streptomyces</taxon>
    </lineage>
</organism>
<name>A0ABX1CAY9_9ACTN</name>
<comment type="caution">
    <text evidence="3">The sequence shown here is derived from an EMBL/GenBank/DDBJ whole genome shotgun (WGS) entry which is preliminary data.</text>
</comment>